<evidence type="ECO:0000313" key="2">
    <source>
        <dbReference type="EMBL" id="EPJ38219.1"/>
    </source>
</evidence>
<dbReference type="AlphaFoldDB" id="S4NIH5"/>
<organism evidence="2 3">
    <name type="scientific">Streptomyces afghaniensis 772</name>
    <dbReference type="NCBI Taxonomy" id="1283301"/>
    <lineage>
        <taxon>Bacteria</taxon>
        <taxon>Bacillati</taxon>
        <taxon>Actinomycetota</taxon>
        <taxon>Actinomycetes</taxon>
        <taxon>Kitasatosporales</taxon>
        <taxon>Streptomycetaceae</taxon>
        <taxon>Streptomyces</taxon>
    </lineage>
</organism>
<evidence type="ECO:0000256" key="1">
    <source>
        <dbReference type="SAM" id="MobiDB-lite"/>
    </source>
</evidence>
<name>S4NIH5_9ACTN</name>
<feature type="region of interest" description="Disordered" evidence="1">
    <location>
        <begin position="22"/>
        <end position="60"/>
    </location>
</feature>
<dbReference type="EMBL" id="AOPY01001467">
    <property type="protein sequence ID" value="EPJ38219.1"/>
    <property type="molecule type" value="Genomic_DNA"/>
</dbReference>
<dbReference type="RefSeq" id="WP_020273628.1">
    <property type="nucleotide sequence ID" value="NZ_KE354224.1"/>
</dbReference>
<accession>S4NIH5</accession>
<gene>
    <name evidence="2" type="ORF">STAFG_4734</name>
</gene>
<sequence length="60" mass="6568">MCVVAVTVERALHDPSALRRAELDRPSARDTALLDTANTSSREANQVGRSISVHSRRRPA</sequence>
<protein>
    <submittedName>
        <fullName evidence="2">Uncharacterized protein</fullName>
    </submittedName>
</protein>
<dbReference type="Proteomes" id="UP000015001">
    <property type="component" value="Unassembled WGS sequence"/>
</dbReference>
<comment type="caution">
    <text evidence="2">The sequence shown here is derived from an EMBL/GenBank/DDBJ whole genome shotgun (WGS) entry which is preliminary data.</text>
</comment>
<feature type="compositionally biased region" description="Polar residues" evidence="1">
    <location>
        <begin position="36"/>
        <end position="53"/>
    </location>
</feature>
<dbReference type="PATRIC" id="fig|1283301.3.peg.4708"/>
<reference evidence="2 3" key="1">
    <citation type="submission" date="2013-02" db="EMBL/GenBank/DDBJ databases">
        <title>Draft Genome Sequence of Streptomyces afghaniensis, Which Produces Compounds of the Julimycin B-Complex.</title>
        <authorList>
            <person name="Gruening B.A."/>
            <person name="Praeg A."/>
            <person name="Erxleben A."/>
            <person name="Guenther S."/>
            <person name="Fiedler H.-P."/>
            <person name="Goodfellow M."/>
            <person name="Mueller M."/>
        </authorList>
    </citation>
    <scope>NUCLEOTIDE SEQUENCE [LARGE SCALE GENOMIC DNA]</scope>
    <source>
        <strain evidence="2 3">772</strain>
    </source>
</reference>
<proteinExistence type="predicted"/>
<evidence type="ECO:0000313" key="3">
    <source>
        <dbReference type="Proteomes" id="UP000015001"/>
    </source>
</evidence>
<dbReference type="HOGENOM" id="CLU_2939601_0_0_11"/>
<keyword evidence="3" id="KW-1185">Reference proteome</keyword>